<proteinExistence type="predicted"/>
<evidence type="ECO:0000313" key="1">
    <source>
        <dbReference type="EMBL" id="ETJ44027.1"/>
    </source>
</evidence>
<comment type="caution">
    <text evidence="1">The sequence shown here is derived from an EMBL/GenBank/DDBJ whole genome shotgun (WGS) entry which is preliminary data.</text>
</comment>
<sequence>NAITENNKEINNTINKVNVKVDGIKGDLNGLTKRVDQNEKDINVAGTIAIENRKFIGDNKKAIDELKGQVGNTVKNIETTINNKITENNVTINKNIDTKIEANNTVINQNITNAITENNKEINN</sequence>
<protein>
    <recommendedName>
        <fullName evidence="2">KID repeat protein</fullName>
    </recommendedName>
</protein>
<reference evidence="1" key="1">
    <citation type="submission" date="2013-12" db="EMBL/GenBank/DDBJ databases">
        <title>A Varibaculum cambriense genome reconstructed from a premature infant gut community with otherwise low bacterial novelty that shifts toward anaerobic metabolism during the third week of life.</title>
        <authorList>
            <person name="Brown C.T."/>
            <person name="Sharon I."/>
            <person name="Thomas B.C."/>
            <person name="Castelle C.J."/>
            <person name="Morowitz M.J."/>
            <person name="Banfield J.F."/>
        </authorList>
    </citation>
    <scope>NUCLEOTIDE SEQUENCE</scope>
</reference>
<dbReference type="EMBL" id="AZMM01001946">
    <property type="protein sequence ID" value="ETJ44027.1"/>
    <property type="molecule type" value="Genomic_DNA"/>
</dbReference>
<dbReference type="AlphaFoldDB" id="W1YNG9"/>
<organism evidence="1">
    <name type="scientific">human gut metagenome</name>
    <dbReference type="NCBI Taxonomy" id="408170"/>
    <lineage>
        <taxon>unclassified sequences</taxon>
        <taxon>metagenomes</taxon>
        <taxon>organismal metagenomes</taxon>
    </lineage>
</organism>
<accession>W1YNG9</accession>
<feature type="non-terminal residue" evidence="1">
    <location>
        <position position="1"/>
    </location>
</feature>
<name>W1YNG9_9ZZZZ</name>
<evidence type="ECO:0008006" key="2">
    <source>
        <dbReference type="Google" id="ProtNLM"/>
    </source>
</evidence>
<gene>
    <name evidence="1" type="ORF">Q604_UNBC01946G0001</name>
</gene>
<feature type="non-terminal residue" evidence="1">
    <location>
        <position position="124"/>
    </location>
</feature>